<gene>
    <name evidence="3" type="ORF">I2456_22430</name>
</gene>
<organism evidence="3 4">
    <name type="scientific">Mycobacterium kubicae</name>
    <dbReference type="NCBI Taxonomy" id="120959"/>
    <lineage>
        <taxon>Bacteria</taxon>
        <taxon>Bacillati</taxon>
        <taxon>Actinomycetota</taxon>
        <taxon>Actinomycetes</taxon>
        <taxon>Mycobacteriales</taxon>
        <taxon>Mycobacteriaceae</taxon>
        <taxon>Mycobacterium</taxon>
        <taxon>Mycobacterium simiae complex</taxon>
    </lineage>
</organism>
<evidence type="ECO:0000313" key="3">
    <source>
        <dbReference type="EMBL" id="QPI40915.1"/>
    </source>
</evidence>
<reference evidence="3" key="1">
    <citation type="submission" date="2020-11" db="EMBL/GenBank/DDBJ databases">
        <title>Intraspecies plasmid and genomic variation of Mycobacterium kubicae revealed by the complete genome sequences of two clinical isolates.</title>
        <authorList>
            <person name="Hendrix J.R."/>
            <person name="Epperson L.E."/>
            <person name="Honda J.R."/>
            <person name="Strong M."/>
        </authorList>
    </citation>
    <scope>NUCLEOTIDE SEQUENCE</scope>
    <source>
        <strain evidence="3">JCM 13573</strain>
    </source>
</reference>
<dbReference type="AlphaFoldDB" id="A0AAX1JJQ8"/>
<dbReference type="InterPro" id="IPR003399">
    <property type="entry name" value="Mce/MlaD"/>
</dbReference>
<accession>A0AAX1JJQ8</accession>
<name>A0AAX1JJQ8_9MYCO</name>
<dbReference type="NCBIfam" id="TIGR00996">
    <property type="entry name" value="Mtu_fam_mce"/>
    <property type="match status" value="1"/>
</dbReference>
<feature type="domain" description="Mammalian cell entry C-terminal" evidence="2">
    <location>
        <begin position="108"/>
        <end position="322"/>
    </location>
</feature>
<evidence type="ECO:0000313" key="4">
    <source>
        <dbReference type="Proteomes" id="UP000663583"/>
    </source>
</evidence>
<dbReference type="PANTHER" id="PTHR33371">
    <property type="entry name" value="INTERMEMBRANE PHOSPHOLIPID TRANSPORT SYSTEM BINDING PROTEIN MLAD-RELATED"/>
    <property type="match status" value="1"/>
</dbReference>
<dbReference type="GO" id="GO:0005576">
    <property type="term" value="C:extracellular region"/>
    <property type="evidence" value="ECO:0007669"/>
    <property type="project" value="TreeGrafter"/>
</dbReference>
<dbReference type="Pfam" id="PF11887">
    <property type="entry name" value="Mce4_CUP1"/>
    <property type="match status" value="1"/>
</dbReference>
<evidence type="ECO:0000259" key="2">
    <source>
        <dbReference type="Pfam" id="PF11887"/>
    </source>
</evidence>
<evidence type="ECO:0000259" key="1">
    <source>
        <dbReference type="Pfam" id="PF02470"/>
    </source>
</evidence>
<dbReference type="Proteomes" id="UP000663583">
    <property type="component" value="Chromosome"/>
</dbReference>
<feature type="domain" description="Mce/MlaD" evidence="1">
    <location>
        <begin position="26"/>
        <end position="104"/>
    </location>
</feature>
<dbReference type="InterPro" id="IPR024516">
    <property type="entry name" value="Mce_C"/>
</dbReference>
<dbReference type="EMBL" id="CP065047">
    <property type="protein sequence ID" value="QPI40915.1"/>
    <property type="molecule type" value="Genomic_DNA"/>
</dbReference>
<dbReference type="PANTHER" id="PTHR33371:SF19">
    <property type="entry name" value="MCE-FAMILY PROTEIN MCE4A"/>
    <property type="match status" value="1"/>
</dbReference>
<dbReference type="InterPro" id="IPR052336">
    <property type="entry name" value="MlaD_Phospholipid_Transporter"/>
</dbReference>
<dbReference type="GO" id="GO:0051701">
    <property type="term" value="P:biological process involved in interaction with host"/>
    <property type="evidence" value="ECO:0007669"/>
    <property type="project" value="TreeGrafter"/>
</dbReference>
<proteinExistence type="predicted"/>
<dbReference type="KEGG" id="mku:I2456_22430"/>
<protein>
    <submittedName>
        <fullName evidence="3">MCE family protein</fullName>
    </submittedName>
</protein>
<dbReference type="Pfam" id="PF02470">
    <property type="entry name" value="MlaD"/>
    <property type="match status" value="1"/>
</dbReference>
<dbReference type="InterPro" id="IPR005693">
    <property type="entry name" value="Mce"/>
</dbReference>
<sequence length="384" mass="40413">MATILVIGSIIAVALGLFRGDFTTSVPITVVSPRAGLVMNPEAKVKMRGVVVGKVESIQSRPDGKAVLNLAMQPAQMRLIPSNVHVDIASTTVFGAKFVELVPPATPSPQPLKPNAVLQNKDVTVEINTVFEQLTSVLSSIDPAKLNETLGAIATAVNDRGNKIGQGLSDLNAFLGKQLAVLPALSHDLETLPAVSNAYADAAPNLMETANNAIRISKTLVDEQHSLDEFLISAIGLADTGNEVVGGNRQALANVMHLLAPTTDLLSEYHQALWCGLAGALVNTKGQPLPDPGVTVLVGLELGAERYRYPTNLPKVAATGGPHCETLPDVPFNVAPPYVVTDVVANPWAYGNPHVLINSDALKQLLYGPIDGPPRNSMQIGQPG</sequence>